<dbReference type="GO" id="GO:0051118">
    <property type="term" value="F:glucan endo-1,3-alpha-glucosidase activity"/>
    <property type="evidence" value="ECO:0007669"/>
    <property type="project" value="InterPro"/>
</dbReference>
<evidence type="ECO:0000313" key="6">
    <source>
        <dbReference type="Proteomes" id="UP000193986"/>
    </source>
</evidence>
<organism evidence="5 6">
    <name type="scientific">Naematelia encephala</name>
    <dbReference type="NCBI Taxonomy" id="71784"/>
    <lineage>
        <taxon>Eukaryota</taxon>
        <taxon>Fungi</taxon>
        <taxon>Dikarya</taxon>
        <taxon>Basidiomycota</taxon>
        <taxon>Agaricomycotina</taxon>
        <taxon>Tremellomycetes</taxon>
        <taxon>Tremellales</taxon>
        <taxon>Naemateliaceae</taxon>
        <taxon>Naematelia</taxon>
    </lineage>
</organism>
<dbReference type="Gene3D" id="3.20.20.80">
    <property type="entry name" value="Glycosidases"/>
    <property type="match status" value="1"/>
</dbReference>
<dbReference type="PANTHER" id="PTHR45964">
    <property type="entry name" value="WSCD FAMILY MEMBER CG9164"/>
    <property type="match status" value="1"/>
</dbReference>
<keyword evidence="3" id="KW-0732">Signal</keyword>
<accession>A0A1Y2BLK6</accession>
<dbReference type="InterPro" id="IPR002889">
    <property type="entry name" value="WSC_carb-bd"/>
</dbReference>
<feature type="domain" description="WSC" evidence="4">
    <location>
        <begin position="148"/>
        <end position="243"/>
    </location>
</feature>
<evidence type="ECO:0000256" key="2">
    <source>
        <dbReference type="SAM" id="MobiDB-lite"/>
    </source>
</evidence>
<dbReference type="InterPro" id="IPR051589">
    <property type="entry name" value="Sialate-O-sulfotransferase"/>
</dbReference>
<feature type="signal peptide" evidence="3">
    <location>
        <begin position="1"/>
        <end position="27"/>
    </location>
</feature>
<dbReference type="OrthoDB" id="3257981at2759"/>
<dbReference type="SMART" id="SM00321">
    <property type="entry name" value="WSC"/>
    <property type="match status" value="2"/>
</dbReference>
<proteinExistence type="predicted"/>
<keyword evidence="6" id="KW-1185">Reference proteome</keyword>
<keyword evidence="5" id="KW-0378">Hydrolase</keyword>
<feature type="chain" id="PRO_5013118850" evidence="3">
    <location>
        <begin position="28"/>
        <end position="771"/>
    </location>
</feature>
<reference evidence="5 6" key="1">
    <citation type="submission" date="2016-07" db="EMBL/GenBank/DDBJ databases">
        <title>Pervasive Adenine N6-methylation of Active Genes in Fungi.</title>
        <authorList>
            <consortium name="DOE Joint Genome Institute"/>
            <person name="Mondo S.J."/>
            <person name="Dannebaum R.O."/>
            <person name="Kuo R.C."/>
            <person name="Labutti K."/>
            <person name="Haridas S."/>
            <person name="Kuo A."/>
            <person name="Salamov A."/>
            <person name="Ahrendt S.R."/>
            <person name="Lipzen A."/>
            <person name="Sullivan W."/>
            <person name="Andreopoulos W.B."/>
            <person name="Clum A."/>
            <person name="Lindquist E."/>
            <person name="Daum C."/>
            <person name="Ramamoorthy G.K."/>
            <person name="Gryganskyi A."/>
            <person name="Culley D."/>
            <person name="Magnuson J.K."/>
            <person name="James T.Y."/>
            <person name="O'Malley M.A."/>
            <person name="Stajich J.E."/>
            <person name="Spatafora J.W."/>
            <person name="Visel A."/>
            <person name="Grigoriev I.V."/>
        </authorList>
    </citation>
    <scope>NUCLEOTIDE SEQUENCE [LARGE SCALE GENOMIC DNA]</scope>
    <source>
        <strain evidence="5 6">68-887.2</strain>
    </source>
</reference>
<dbReference type="InterPro" id="IPR005197">
    <property type="entry name" value="Glyco_hydro_71"/>
</dbReference>
<dbReference type="InParanoid" id="A0A1Y2BLK6"/>
<evidence type="ECO:0000313" key="5">
    <source>
        <dbReference type="EMBL" id="ORY35656.1"/>
    </source>
</evidence>
<gene>
    <name evidence="5" type="ORF">BCR39DRAFT_461579</name>
</gene>
<evidence type="ECO:0000256" key="3">
    <source>
        <dbReference type="SAM" id="SignalP"/>
    </source>
</evidence>
<evidence type="ECO:0000256" key="1">
    <source>
        <dbReference type="ARBA" id="ARBA00022737"/>
    </source>
</evidence>
<sequence>MIRQSTTLIYAVLSLLLLGSLIPTVEGRPHVDILTRRRHAVRSTSWTSLGCAFDSSSRAVHGYSYTNSTGMTVESCVATCDSKGYIIAGLESKTECFCGNSLVNNNGYTIATSKCNQPCPGASSETCGGSWALSLYQKPGTTVAVPSGWTSLGCSTDGSSRALKGYHSVDASYNSVTACLATCKSNGFIYAGVESGSECYCGNALVNSLGTKTSDQTKCSAQCPGNVAEKCGGTWVMNLYILSSATSTTSKAATSTTTVKAVTSTSKVASSTSKAASSTSTSKAASSTSKAASSTSKAASSTTTSKAASSTTTSKAASSTTTSKAASSTTSKAASSTSKAASTTASTTTSQSATATNCNAACTSVVGVSSPPSSSSSKTVYAHHMVGNTYSYTAATWADDISQAQAAGIDGFALNYGSDYWQVPHIQDAYAAAASAGFKTFLSLDVTSLSCGSASDASTHAGTISSVASSSAQAKYNGSVLVGTFSGDGCTFGQSSVSAGWAYLRSLLAPSNITIFLVPAIFSDPSTFTTSNNWLDGELNWNSGWPEAGSPLDTSRDTQYMSALGNKTYMPTISPDFFTYYGPNTYNKDWIYRGDDWLLARRWEQLIAMRNDFDMIELLTWNDYGESHYVGPIRTDQPNSQGWTNGMPHTSWLGLIKYYSTAFKTGKYPASSDAIYLWSRPHSASATATAPSNPKPSGWANTDDNLYAVVVLSASSSVSINAGTNTGTWTLPAGLSKISIASAPGAIGLNVTRSGKSIKSYDSTGSFSWVE</sequence>
<keyword evidence="1" id="KW-0677">Repeat</keyword>
<feature type="domain" description="WSC" evidence="4">
    <location>
        <begin position="45"/>
        <end position="139"/>
    </location>
</feature>
<dbReference type="Pfam" id="PF01822">
    <property type="entry name" value="WSC"/>
    <property type="match status" value="2"/>
</dbReference>
<protein>
    <submittedName>
        <fullName evidence="5">Glycosyl hydrolase family 71-domain-containing protein</fullName>
    </submittedName>
</protein>
<evidence type="ECO:0000259" key="4">
    <source>
        <dbReference type="PROSITE" id="PS51212"/>
    </source>
</evidence>
<dbReference type="STRING" id="71784.A0A1Y2BLK6"/>
<dbReference type="CDD" id="cd11577">
    <property type="entry name" value="GH71"/>
    <property type="match status" value="1"/>
</dbReference>
<name>A0A1Y2BLK6_9TREE</name>
<dbReference type="Pfam" id="PF03659">
    <property type="entry name" value="Glyco_hydro_71"/>
    <property type="match status" value="1"/>
</dbReference>
<feature type="region of interest" description="Disordered" evidence="2">
    <location>
        <begin position="303"/>
        <end position="322"/>
    </location>
</feature>
<dbReference type="EMBL" id="MCFC01000001">
    <property type="protein sequence ID" value="ORY35656.1"/>
    <property type="molecule type" value="Genomic_DNA"/>
</dbReference>
<dbReference type="PROSITE" id="PS51212">
    <property type="entry name" value="WSC"/>
    <property type="match status" value="2"/>
</dbReference>
<dbReference type="PANTHER" id="PTHR45964:SF9">
    <property type="entry name" value="SULFOTRANSFERASE"/>
    <property type="match status" value="1"/>
</dbReference>
<dbReference type="AlphaFoldDB" id="A0A1Y2BLK6"/>
<dbReference type="Proteomes" id="UP000193986">
    <property type="component" value="Unassembled WGS sequence"/>
</dbReference>
<comment type="caution">
    <text evidence="5">The sequence shown here is derived from an EMBL/GenBank/DDBJ whole genome shotgun (WGS) entry which is preliminary data.</text>
</comment>